<dbReference type="PANTHER" id="PTHR33392:SF6">
    <property type="entry name" value="POLYISOPRENYL-TEICHOIC ACID--PEPTIDOGLYCAN TEICHOIC ACID TRANSFERASE TAGU"/>
    <property type="match status" value="1"/>
</dbReference>
<feature type="compositionally biased region" description="Acidic residues" evidence="2">
    <location>
        <begin position="408"/>
        <end position="417"/>
    </location>
</feature>
<evidence type="ECO:0000256" key="3">
    <source>
        <dbReference type="SAM" id="Phobius"/>
    </source>
</evidence>
<evidence type="ECO:0000259" key="4">
    <source>
        <dbReference type="Pfam" id="PF03816"/>
    </source>
</evidence>
<feature type="domain" description="Cell envelope-related transcriptional attenuator" evidence="4">
    <location>
        <begin position="101"/>
        <end position="265"/>
    </location>
</feature>
<dbReference type="PANTHER" id="PTHR33392">
    <property type="entry name" value="POLYISOPRENYL-TEICHOIC ACID--PEPTIDOGLYCAN TEICHOIC ACID TRANSFERASE TAGU"/>
    <property type="match status" value="1"/>
</dbReference>
<dbReference type="Proteomes" id="UP000198976">
    <property type="component" value="Chromosome I"/>
</dbReference>
<gene>
    <name evidence="5" type="ORF">SAMN04489714_1453</name>
</gene>
<evidence type="ECO:0000256" key="2">
    <source>
        <dbReference type="SAM" id="MobiDB-lite"/>
    </source>
</evidence>
<keyword evidence="6" id="KW-1185">Reference proteome</keyword>
<keyword evidence="3" id="KW-1133">Transmembrane helix</keyword>
<sequence>MQHSATEFRYFSAIRAVLGVLVSLVLLAGCTGFFVIKDFRDQLSENIIDISDFDKGGTTDEEKPPGDPFAGKALNILVSGIDSRLNADYAYGDPDKIDTIRSDTTMIVHISQDRSRVQVVSIPRDLMTTIPSCQSAEGYETYEHYGQFNSAFADGAGKDDIAGGIACTKATVELLTGLELDGFVVVDFAGFAHMVDALGGVWFDVPSTIENDDSNIYFDPGCQHLDGRRALDYARVRYGVEDSDGSDLERIGRQQALVGVIFNTLLSKNFITDMPALLSFLKQTLAALKMSSEFADITDDAGLLMSLASISRENIQFLMMPNTPDDYDPNRVVAVEPDATEVWNALANDEPYPPGSEYRDGNGVMRTVPYPEGDGQSSDDSSGAFDDSDNTEIDGGNATNEAPGPDLLSEDLSDESAESTPSCPPTGH</sequence>
<accession>A0ABY0V8R8</accession>
<organism evidence="5 6">
    <name type="scientific">Schaalia radingae</name>
    <dbReference type="NCBI Taxonomy" id="131110"/>
    <lineage>
        <taxon>Bacteria</taxon>
        <taxon>Bacillati</taxon>
        <taxon>Actinomycetota</taxon>
        <taxon>Actinomycetes</taxon>
        <taxon>Actinomycetales</taxon>
        <taxon>Actinomycetaceae</taxon>
        <taxon>Schaalia</taxon>
    </lineage>
</organism>
<dbReference type="Gene3D" id="3.40.630.190">
    <property type="entry name" value="LCP protein"/>
    <property type="match status" value="1"/>
</dbReference>
<evidence type="ECO:0000256" key="1">
    <source>
        <dbReference type="ARBA" id="ARBA00006068"/>
    </source>
</evidence>
<feature type="region of interest" description="Disordered" evidence="2">
    <location>
        <begin position="346"/>
        <end position="428"/>
    </location>
</feature>
<dbReference type="InterPro" id="IPR050922">
    <property type="entry name" value="LytR/CpsA/Psr_CW_biosynth"/>
</dbReference>
<keyword evidence="3" id="KW-0812">Transmembrane</keyword>
<dbReference type="Pfam" id="PF03816">
    <property type="entry name" value="LytR_cpsA_psr"/>
    <property type="match status" value="1"/>
</dbReference>
<feature type="transmembrane region" description="Helical" evidence="3">
    <location>
        <begin position="12"/>
        <end position="36"/>
    </location>
</feature>
<evidence type="ECO:0000313" key="6">
    <source>
        <dbReference type="Proteomes" id="UP000198976"/>
    </source>
</evidence>
<dbReference type="EMBL" id="LT629792">
    <property type="protein sequence ID" value="SDT98880.1"/>
    <property type="molecule type" value="Genomic_DNA"/>
</dbReference>
<protein>
    <submittedName>
        <fullName evidence="5">Cell envelope-related function transcriptional attenuator common domain-containing protein</fullName>
    </submittedName>
</protein>
<proteinExistence type="inferred from homology"/>
<dbReference type="NCBIfam" id="TIGR00350">
    <property type="entry name" value="lytR_cpsA_psr"/>
    <property type="match status" value="1"/>
</dbReference>
<keyword evidence="3" id="KW-0472">Membrane</keyword>
<reference evidence="5 6" key="1">
    <citation type="submission" date="2016-10" db="EMBL/GenBank/DDBJ databases">
        <authorList>
            <person name="Varghese N."/>
            <person name="Submissions S."/>
        </authorList>
    </citation>
    <scope>NUCLEOTIDE SEQUENCE [LARGE SCALE GENOMIC DNA]</scope>
    <source>
        <strain evidence="5 6">DSM 9169</strain>
    </source>
</reference>
<comment type="similarity">
    <text evidence="1">Belongs to the LytR/CpsA/Psr (LCP) family.</text>
</comment>
<dbReference type="InterPro" id="IPR004474">
    <property type="entry name" value="LytR_CpsA_psr"/>
</dbReference>
<evidence type="ECO:0000313" key="5">
    <source>
        <dbReference type="EMBL" id="SDT98880.1"/>
    </source>
</evidence>
<feature type="compositionally biased region" description="Low complexity" evidence="2">
    <location>
        <begin position="373"/>
        <end position="385"/>
    </location>
</feature>
<name>A0ABY0V8R8_9ACTO</name>